<reference evidence="1" key="1">
    <citation type="submission" date="2020-05" db="EMBL/GenBank/DDBJ databases">
        <title>Large-scale comparative analyses of tick genomes elucidate their genetic diversity and vector capacities.</title>
        <authorList>
            <person name="Jia N."/>
            <person name="Wang J."/>
            <person name="Shi W."/>
            <person name="Du L."/>
            <person name="Sun Y."/>
            <person name="Zhan W."/>
            <person name="Jiang J."/>
            <person name="Wang Q."/>
            <person name="Zhang B."/>
            <person name="Ji P."/>
            <person name="Sakyi L.B."/>
            <person name="Cui X."/>
            <person name="Yuan T."/>
            <person name="Jiang B."/>
            <person name="Yang W."/>
            <person name="Lam T.T.-Y."/>
            <person name="Chang Q."/>
            <person name="Ding S."/>
            <person name="Wang X."/>
            <person name="Zhu J."/>
            <person name="Ruan X."/>
            <person name="Zhao L."/>
            <person name="Wei J."/>
            <person name="Que T."/>
            <person name="Du C."/>
            <person name="Cheng J."/>
            <person name="Dai P."/>
            <person name="Han X."/>
            <person name="Huang E."/>
            <person name="Gao Y."/>
            <person name="Liu J."/>
            <person name="Shao H."/>
            <person name="Ye R."/>
            <person name="Li L."/>
            <person name="Wei W."/>
            <person name="Wang X."/>
            <person name="Wang C."/>
            <person name="Yang T."/>
            <person name="Huo Q."/>
            <person name="Li W."/>
            <person name="Guo W."/>
            <person name="Chen H."/>
            <person name="Zhou L."/>
            <person name="Ni X."/>
            <person name="Tian J."/>
            <person name="Zhou Y."/>
            <person name="Sheng Y."/>
            <person name="Liu T."/>
            <person name="Pan Y."/>
            <person name="Xia L."/>
            <person name="Li J."/>
            <person name="Zhao F."/>
            <person name="Cao W."/>
        </authorList>
    </citation>
    <scope>NUCLEOTIDE SEQUENCE</scope>
    <source>
        <strain evidence="1">Hyas-2018</strain>
    </source>
</reference>
<evidence type="ECO:0000313" key="1">
    <source>
        <dbReference type="EMBL" id="KAH6929833.1"/>
    </source>
</evidence>
<sequence>MLLVGYLLAALAATGAQDSTDVIVRTITGPVRGVEVPTTTSSVRAYLGVPFAEPPVGDLRFKKPVPKKPWKFVYNATSQPPLCPQMPVRINNFFLIKDTDPVSEDCLYLNIFVPTRNDSSLLPVIVYLPGGGFSYGGISIGAMDTSELAARGNVITVTVGYRLGAFGFLYMGFEDAPGNMGLYDQLLALKWVRNNIRAFGGDPSRVTLMGESAGSIAVGMQLISPKSKGLYKRAVMQSGSPFTAAVVSDQKQGIFRAHLLSRALGCEGGEDVQDAEDVLKCLKSKPFMDILNATESFNAGGLDSFFPVFGEEMLPETPAAALKRGIVNADELLAGICESEGDLFLYFLFNKLRDMNDIADIMNGEMIFLIKALITSTMEVDPDPIIKYYYSGVNATQGRESVYTGSSLIGDMQFGCPTIGFAKRFLGSDRQVYMYQWSQQASFVDWPEWTRPTHGDDIFFSLGSGLKLAKNATKDDIKATENFIHILSTFSHTGVPKVLDGTPWPKFNDEEQYMDLRREGNVVKKRLLQPACEFWGKKMPSVAWPIVFLALLGVSCKQDSDITVPTTTGRVRGIVMPTTAGPVRAFLGVPFAEPPLGSARFKKPQPKKPWKGVFDATSYPPMCPQQPIQFNNYYLVKSSDRISEDCLFLNVFAPITREQSLKPIVVYIHGGFFSYGGISMKLHDASELSAREDLVVVTIAYRLGAFGFLSVGTEDAPGNMGLHDQILALRWIKSNAKAFGGDPDRITLVGQSAGAFSVGIHLLSPKSKGLFKRAIMQSGSPFTSTLVNSKDDAAYGAGALARALNCPMAMMMMQGGGADAMLKCLRSKDVASILNATASFTIEGLDGFFPIIGDDVIPVKPAVALRSGNLNARELLAGISEAEGDGLIHFMAKKFYNTKDADEVRRDSMIFVARGTMITLLGINSKRAIDQYFSGSQVQGGTNALHAAADLIGDSQLGCPTVGFAKRFVNPDTRVFMYKLSQQPSKINWPKWVRPTHTDEIAFALGSIFKLDPEISLSDVRAAENFMHIISTFSRTGEVPSATALSVSFGSAHLRVVVSAAQSQGPGSSFSSSDRRNATANF</sequence>
<keyword evidence="2" id="KW-1185">Reference proteome</keyword>
<dbReference type="Proteomes" id="UP000821845">
    <property type="component" value="Chromosome 5"/>
</dbReference>
<evidence type="ECO:0000313" key="2">
    <source>
        <dbReference type="Proteomes" id="UP000821845"/>
    </source>
</evidence>
<dbReference type="EMBL" id="CM023485">
    <property type="protein sequence ID" value="KAH6929833.1"/>
    <property type="molecule type" value="Genomic_DNA"/>
</dbReference>
<gene>
    <name evidence="1" type="ORF">HPB50_005984</name>
</gene>
<protein>
    <submittedName>
        <fullName evidence="1">Uncharacterized protein</fullName>
    </submittedName>
</protein>
<proteinExistence type="predicted"/>
<name>A0ACB7S4M0_HYAAI</name>
<comment type="caution">
    <text evidence="1">The sequence shown here is derived from an EMBL/GenBank/DDBJ whole genome shotgun (WGS) entry which is preliminary data.</text>
</comment>
<accession>A0ACB7S4M0</accession>
<organism evidence="1 2">
    <name type="scientific">Hyalomma asiaticum</name>
    <name type="common">Tick</name>
    <dbReference type="NCBI Taxonomy" id="266040"/>
    <lineage>
        <taxon>Eukaryota</taxon>
        <taxon>Metazoa</taxon>
        <taxon>Ecdysozoa</taxon>
        <taxon>Arthropoda</taxon>
        <taxon>Chelicerata</taxon>
        <taxon>Arachnida</taxon>
        <taxon>Acari</taxon>
        <taxon>Parasitiformes</taxon>
        <taxon>Ixodida</taxon>
        <taxon>Ixodoidea</taxon>
        <taxon>Ixodidae</taxon>
        <taxon>Hyalomminae</taxon>
        <taxon>Hyalomma</taxon>
    </lineage>
</organism>